<reference evidence="2 3" key="1">
    <citation type="journal article" date="2019" name="Int. J. Syst. Evol. Microbiol.">
        <title>The Global Catalogue of Microorganisms (GCM) 10K type strain sequencing project: providing services to taxonomists for standard genome sequencing and annotation.</title>
        <authorList>
            <consortium name="The Broad Institute Genomics Platform"/>
            <consortium name="The Broad Institute Genome Sequencing Center for Infectious Disease"/>
            <person name="Wu L."/>
            <person name="Ma J."/>
        </authorList>
    </citation>
    <scope>NUCLEOTIDE SEQUENCE [LARGE SCALE GENOMIC DNA]</scope>
    <source>
        <strain evidence="2 3">JCM 6922</strain>
    </source>
</reference>
<dbReference type="EMBL" id="BAAATK010000004">
    <property type="protein sequence ID" value="GAA2424390.1"/>
    <property type="molecule type" value="Genomic_DNA"/>
</dbReference>
<gene>
    <name evidence="2" type="ORF">GCM10010421_08570</name>
</gene>
<evidence type="ECO:0000313" key="2">
    <source>
        <dbReference type="EMBL" id="GAA2424390.1"/>
    </source>
</evidence>
<dbReference type="Proteomes" id="UP001500460">
    <property type="component" value="Unassembled WGS sequence"/>
</dbReference>
<evidence type="ECO:0008006" key="4">
    <source>
        <dbReference type="Google" id="ProtNLM"/>
    </source>
</evidence>
<organism evidence="2 3">
    <name type="scientific">Streptomyces glaucus</name>
    <dbReference type="NCBI Taxonomy" id="284029"/>
    <lineage>
        <taxon>Bacteria</taxon>
        <taxon>Bacillati</taxon>
        <taxon>Actinomycetota</taxon>
        <taxon>Actinomycetes</taxon>
        <taxon>Kitasatosporales</taxon>
        <taxon>Streptomycetaceae</taxon>
        <taxon>Streptomyces</taxon>
    </lineage>
</organism>
<keyword evidence="3" id="KW-1185">Reference proteome</keyword>
<protein>
    <recommendedName>
        <fullName evidence="4">Secreted protein</fullName>
    </recommendedName>
</protein>
<comment type="caution">
    <text evidence="2">The sequence shown here is derived from an EMBL/GenBank/DDBJ whole genome shotgun (WGS) entry which is preliminary data.</text>
</comment>
<name>A0ABN3J885_9ACTN</name>
<feature type="compositionally biased region" description="Low complexity" evidence="1">
    <location>
        <begin position="1"/>
        <end position="14"/>
    </location>
</feature>
<evidence type="ECO:0000313" key="3">
    <source>
        <dbReference type="Proteomes" id="UP001500460"/>
    </source>
</evidence>
<accession>A0ABN3J885</accession>
<proteinExistence type="predicted"/>
<evidence type="ECO:0000256" key="1">
    <source>
        <dbReference type="SAM" id="MobiDB-lite"/>
    </source>
</evidence>
<sequence>MSQAASTVAAASSSGMARNMLPSGAVPRPRRPGRRDVMDMVQILAVRAATDGGSHALRAVRRSDVFEARN</sequence>
<feature type="region of interest" description="Disordered" evidence="1">
    <location>
        <begin position="1"/>
        <end position="34"/>
    </location>
</feature>